<dbReference type="GO" id="GO:0005524">
    <property type="term" value="F:ATP binding"/>
    <property type="evidence" value="ECO:0007669"/>
    <property type="project" value="UniProtKB-KW"/>
</dbReference>
<evidence type="ECO:0000256" key="1">
    <source>
        <dbReference type="ARBA" id="ARBA00022741"/>
    </source>
</evidence>
<dbReference type="EMBL" id="MU004493">
    <property type="protein sequence ID" value="KAF2649412.1"/>
    <property type="molecule type" value="Genomic_DNA"/>
</dbReference>
<dbReference type="InterPro" id="IPR013126">
    <property type="entry name" value="Hsp_70_fam"/>
</dbReference>
<dbReference type="SUPFAM" id="SSF53067">
    <property type="entry name" value="Actin-like ATPase domain"/>
    <property type="match status" value="2"/>
</dbReference>
<dbReference type="OrthoDB" id="2963168at2759"/>
<proteinExistence type="predicted"/>
<dbReference type="AlphaFoldDB" id="A0A6A6SPG8"/>
<keyword evidence="1" id="KW-0547">Nucleotide-binding</keyword>
<name>A0A6A6SPG8_9PLEO</name>
<organism evidence="3 4">
    <name type="scientific">Lophiostoma macrostomum CBS 122681</name>
    <dbReference type="NCBI Taxonomy" id="1314788"/>
    <lineage>
        <taxon>Eukaryota</taxon>
        <taxon>Fungi</taxon>
        <taxon>Dikarya</taxon>
        <taxon>Ascomycota</taxon>
        <taxon>Pezizomycotina</taxon>
        <taxon>Dothideomycetes</taxon>
        <taxon>Pleosporomycetidae</taxon>
        <taxon>Pleosporales</taxon>
        <taxon>Lophiostomataceae</taxon>
        <taxon>Lophiostoma</taxon>
    </lineage>
</organism>
<protein>
    <submittedName>
        <fullName evidence="3">Actin-like ATPase domain-containing protein</fullName>
    </submittedName>
</protein>
<dbReference type="PANTHER" id="PTHR14187">
    <property type="entry name" value="ALPHA KINASE/ELONGATION FACTOR 2 KINASE"/>
    <property type="match status" value="1"/>
</dbReference>
<dbReference type="GO" id="GO:0140662">
    <property type="term" value="F:ATP-dependent protein folding chaperone"/>
    <property type="evidence" value="ECO:0007669"/>
    <property type="project" value="InterPro"/>
</dbReference>
<gene>
    <name evidence="3" type="ORF">K491DRAFT_668947</name>
</gene>
<dbReference type="Gene3D" id="3.30.420.40">
    <property type="match status" value="1"/>
</dbReference>
<reference evidence="3" key="1">
    <citation type="journal article" date="2020" name="Stud. Mycol.">
        <title>101 Dothideomycetes genomes: a test case for predicting lifestyles and emergence of pathogens.</title>
        <authorList>
            <person name="Haridas S."/>
            <person name="Albert R."/>
            <person name="Binder M."/>
            <person name="Bloem J."/>
            <person name="Labutti K."/>
            <person name="Salamov A."/>
            <person name="Andreopoulos B."/>
            <person name="Baker S."/>
            <person name="Barry K."/>
            <person name="Bills G."/>
            <person name="Bluhm B."/>
            <person name="Cannon C."/>
            <person name="Castanera R."/>
            <person name="Culley D."/>
            <person name="Daum C."/>
            <person name="Ezra D."/>
            <person name="Gonzalez J."/>
            <person name="Henrissat B."/>
            <person name="Kuo A."/>
            <person name="Liang C."/>
            <person name="Lipzen A."/>
            <person name="Lutzoni F."/>
            <person name="Magnuson J."/>
            <person name="Mondo S."/>
            <person name="Nolan M."/>
            <person name="Ohm R."/>
            <person name="Pangilinan J."/>
            <person name="Park H.-J."/>
            <person name="Ramirez L."/>
            <person name="Alfaro M."/>
            <person name="Sun H."/>
            <person name="Tritt A."/>
            <person name="Yoshinaga Y."/>
            <person name="Zwiers L.-H."/>
            <person name="Turgeon B."/>
            <person name="Goodwin S."/>
            <person name="Spatafora J."/>
            <person name="Crous P."/>
            <person name="Grigoriev I."/>
        </authorList>
    </citation>
    <scope>NUCLEOTIDE SEQUENCE</scope>
    <source>
        <strain evidence="3">CBS 122681</strain>
    </source>
</reference>
<dbReference type="Pfam" id="PF00012">
    <property type="entry name" value="HSP70"/>
    <property type="match status" value="1"/>
</dbReference>
<dbReference type="PRINTS" id="PR00301">
    <property type="entry name" value="HEATSHOCK70"/>
</dbReference>
<dbReference type="Proteomes" id="UP000799324">
    <property type="component" value="Unassembled WGS sequence"/>
</dbReference>
<evidence type="ECO:0000313" key="3">
    <source>
        <dbReference type="EMBL" id="KAF2649412.1"/>
    </source>
</evidence>
<sequence length="617" mass="69377">MPPGNNMPFEEDCDFMVIGIDFGTTYSGASWATFEGLANNQVNIVTTWPGSGREEGKVPTELFYEDDQMMWGYEIPHDAEPVRWFKLLLLKEEDLDGDMRSNEFILRGRRLLRENDKSAIELVTDYLRALWTYVLASIKKARGAAVVDALAFHVVITVPAIWKGYVRQAMEKAAKNAGILQRRVAGRTTLSLVPEPEAAALSTLYEPGRRVRLDEVYIICDAGGGTVDLISYKISAVNPIALEEAVEGTGGLCGGIFIDDAFERMCKARLGRRWDRLSKAGIREIMREEWEHAIKPQFKGKNSTREYIVRIPAEAFVKSSLDDVSRQPFIKNGRIHFSSSHIQGSFTEVFAKIDALIEEQLQRANRQSILVSGIVLVGGLGGSPYLYDHLHDRHVDAGISVLQAGGMRPRTAIARGAVIKGFIDKMKTDSEETADDDVGINALEQSARSLVLYDKFIAPQVTSTVARFNIGRNYMKEYNESIHIPEDKVWSEEYGKWMVNDQMKWFVKRGDNVAGRNSELHKFFWVSRRQPMKVLRIDLYQCADEVPPSRGVGMRPLCTISCPIHASMIVDWKNGTGKLVKRLSYDLKMIPSGASVEFEIYIDGRRQGTTGVQIDFK</sequence>
<keyword evidence="2" id="KW-0067">ATP-binding</keyword>
<evidence type="ECO:0000256" key="2">
    <source>
        <dbReference type="ARBA" id="ARBA00022840"/>
    </source>
</evidence>
<dbReference type="PANTHER" id="PTHR14187:SF5">
    <property type="entry name" value="HEAT SHOCK 70 KDA PROTEIN 12A"/>
    <property type="match status" value="1"/>
</dbReference>
<keyword evidence="4" id="KW-1185">Reference proteome</keyword>
<evidence type="ECO:0000313" key="4">
    <source>
        <dbReference type="Proteomes" id="UP000799324"/>
    </source>
</evidence>
<dbReference type="CDD" id="cd10170">
    <property type="entry name" value="ASKHA_NBD_HSP70"/>
    <property type="match status" value="1"/>
</dbReference>
<accession>A0A6A6SPG8</accession>
<dbReference type="InterPro" id="IPR043129">
    <property type="entry name" value="ATPase_NBD"/>
</dbReference>